<dbReference type="Pfam" id="PF12040">
    <property type="entry name" value="DUF3526"/>
    <property type="match status" value="1"/>
</dbReference>
<sequence length="398" mass="44001">MILLLAALAIASVVAGLVEVDRQRAAIERIHPLQKQDVSAIANWVTKTGTAGDAAYFTFHETWDPPSRLAFAALGMRDVSPYLLRVRALGLESQLYDSENYNPELALPGRFDYAFVLVYLAPLFVIALFHDLISGEREAGRLRMLEATPGAGRRLWVRRIGLRYLLLVASLALPLVAGGIVAGAHLQGIAAMVGLTAAYMAFWVLVAWLIGRLNIGSAASAASMAAAWLLLTLVLPALAHVAITRAVPVNQGVELSLAHRDAVHGAWDIPQEKTMAEFFRYHPEWSDTPPTDGTFHWKWYLAFHHVADRSVAPQAQSYRQGLLERDELTRWVGAVLPAVGVQAAFTRLAGTDIQAQLTYQDRIRAYHTRLRTFYYPYLFNDRPFTEADFAKAPVFAPG</sequence>
<feature type="transmembrane region" description="Helical" evidence="1">
    <location>
        <begin position="189"/>
        <end position="210"/>
    </location>
</feature>
<dbReference type="EMBL" id="WVTD01000029">
    <property type="protein sequence ID" value="MYM00126.1"/>
    <property type="molecule type" value="Genomic_DNA"/>
</dbReference>
<dbReference type="Proteomes" id="UP000465810">
    <property type="component" value="Unassembled WGS sequence"/>
</dbReference>
<keyword evidence="3" id="KW-1185">Reference proteome</keyword>
<evidence type="ECO:0000313" key="3">
    <source>
        <dbReference type="Proteomes" id="UP000465810"/>
    </source>
</evidence>
<feature type="transmembrane region" description="Helical" evidence="1">
    <location>
        <begin position="113"/>
        <end position="133"/>
    </location>
</feature>
<comment type="caution">
    <text evidence="2">The sequence shown here is derived from an EMBL/GenBank/DDBJ whole genome shotgun (WGS) entry which is preliminary data.</text>
</comment>
<dbReference type="PANTHER" id="PTHR43471">
    <property type="entry name" value="ABC TRANSPORTER PERMEASE"/>
    <property type="match status" value="1"/>
</dbReference>
<keyword evidence="1" id="KW-1133">Transmembrane helix</keyword>
<dbReference type="AlphaFoldDB" id="A0A7X4GK22"/>
<proteinExistence type="predicted"/>
<dbReference type="InterPro" id="IPR021913">
    <property type="entry name" value="DUF3526"/>
</dbReference>
<gene>
    <name evidence="2" type="ORF">GR702_20430</name>
</gene>
<feature type="transmembrane region" description="Helical" evidence="1">
    <location>
        <begin position="222"/>
        <end position="243"/>
    </location>
</feature>
<evidence type="ECO:0000313" key="2">
    <source>
        <dbReference type="EMBL" id="MYM00126.1"/>
    </source>
</evidence>
<name>A0A7X4GK22_9SPHN</name>
<accession>A0A7X4GK22</accession>
<organism evidence="2 3">
    <name type="scientific">Novosphingobium silvae</name>
    <dbReference type="NCBI Taxonomy" id="2692619"/>
    <lineage>
        <taxon>Bacteria</taxon>
        <taxon>Pseudomonadati</taxon>
        <taxon>Pseudomonadota</taxon>
        <taxon>Alphaproteobacteria</taxon>
        <taxon>Sphingomonadales</taxon>
        <taxon>Sphingomonadaceae</taxon>
        <taxon>Novosphingobium</taxon>
    </lineage>
</organism>
<keyword evidence="1" id="KW-0812">Transmembrane</keyword>
<protein>
    <submittedName>
        <fullName evidence="2">DUF3526 domain-containing protein</fullName>
    </submittedName>
</protein>
<keyword evidence="1" id="KW-0472">Membrane</keyword>
<feature type="transmembrane region" description="Helical" evidence="1">
    <location>
        <begin position="164"/>
        <end position="183"/>
    </location>
</feature>
<reference evidence="2 3" key="1">
    <citation type="submission" date="2019-12" db="EMBL/GenBank/DDBJ databases">
        <authorList>
            <person name="Feng G."/>
            <person name="Zhu H."/>
        </authorList>
    </citation>
    <scope>NUCLEOTIDE SEQUENCE [LARGE SCALE GENOMIC DNA]</scope>
    <source>
        <strain evidence="2 3">FGD1</strain>
    </source>
</reference>
<dbReference type="PANTHER" id="PTHR43471:SF1">
    <property type="entry name" value="ABC TRANSPORTER PERMEASE PROTEIN NOSY-RELATED"/>
    <property type="match status" value="1"/>
</dbReference>
<evidence type="ECO:0000256" key="1">
    <source>
        <dbReference type="SAM" id="Phobius"/>
    </source>
</evidence>